<comment type="caution">
    <text evidence="1">The sequence shown here is derived from an EMBL/GenBank/DDBJ whole genome shotgun (WGS) entry which is preliminary data.</text>
</comment>
<gene>
    <name evidence="1" type="ORF">QE417_004075</name>
</gene>
<dbReference type="PROSITE" id="PS51257">
    <property type="entry name" value="PROKAR_LIPOPROTEIN"/>
    <property type="match status" value="1"/>
</dbReference>
<dbReference type="SUPFAM" id="SSF63829">
    <property type="entry name" value="Calcium-dependent phosphotriesterase"/>
    <property type="match status" value="1"/>
</dbReference>
<dbReference type="Gene3D" id="2.130.10.10">
    <property type="entry name" value="YVTN repeat-like/Quinoprotein amine dehydrogenase"/>
    <property type="match status" value="2"/>
</dbReference>
<accession>A0ABU3GYZ8</accession>
<organism evidence="1 2">
    <name type="scientific">Mucilaginibacter terrae</name>
    <dbReference type="NCBI Taxonomy" id="1955052"/>
    <lineage>
        <taxon>Bacteria</taxon>
        <taxon>Pseudomonadati</taxon>
        <taxon>Bacteroidota</taxon>
        <taxon>Sphingobacteriia</taxon>
        <taxon>Sphingobacteriales</taxon>
        <taxon>Sphingobacteriaceae</taxon>
        <taxon>Mucilaginibacter</taxon>
    </lineage>
</organism>
<evidence type="ECO:0000313" key="1">
    <source>
        <dbReference type="EMBL" id="MDT3405003.1"/>
    </source>
</evidence>
<protein>
    <submittedName>
        <fullName evidence="1">Ligand-binding sensor domain-containing protein</fullName>
    </submittedName>
</protein>
<proteinExistence type="predicted"/>
<evidence type="ECO:0000313" key="2">
    <source>
        <dbReference type="Proteomes" id="UP001258315"/>
    </source>
</evidence>
<dbReference type="InterPro" id="IPR011110">
    <property type="entry name" value="Reg_prop"/>
</dbReference>
<keyword evidence="2" id="KW-1185">Reference proteome</keyword>
<dbReference type="InterPro" id="IPR015943">
    <property type="entry name" value="WD40/YVTN_repeat-like_dom_sf"/>
</dbReference>
<sequence>MYMKKFIYLLMIPVLLLSLSCKKSNIHPPKTSEEELPQPGNSNFPEWVTYDHASSPLPNDQVNAIAIGKNNVKWMGTAEGLARLEGTQWTIYNTGNSPLPSNHIQALTVEDNGTVWVGTPDGLARFNGTNWNVYTTANSLLTNNGIKCMAYDAGRNTVWAGTEEGIIKITNGNWQYIDHFETILSMAVDHNGALWMGEFKGFSFVGVIKKYQNGQWTSYRLDQLGYASAFAYSIAVDKNDRIVAALAGTVVKAVIRFDGNHWEEVTRPEQARGFRAMVIQNDKIWVGGATFTLYGDRKSPVIAIPGTNSPVLSMALDANGRKWLGTYDGGVAVYR</sequence>
<dbReference type="EMBL" id="JAVLVU010000001">
    <property type="protein sequence ID" value="MDT3405003.1"/>
    <property type="molecule type" value="Genomic_DNA"/>
</dbReference>
<dbReference type="Proteomes" id="UP001258315">
    <property type="component" value="Unassembled WGS sequence"/>
</dbReference>
<reference evidence="2" key="1">
    <citation type="submission" date="2023-07" db="EMBL/GenBank/DDBJ databases">
        <title>Functional and genomic diversity of the sorghum phyllosphere microbiome.</title>
        <authorList>
            <person name="Shade A."/>
        </authorList>
    </citation>
    <scope>NUCLEOTIDE SEQUENCE [LARGE SCALE GENOMIC DNA]</scope>
    <source>
        <strain evidence="2">SORGH_AS_0422</strain>
    </source>
</reference>
<name>A0ABU3GYZ8_9SPHI</name>
<dbReference type="Pfam" id="PF07494">
    <property type="entry name" value="Reg_prop"/>
    <property type="match status" value="1"/>
</dbReference>